<feature type="compositionally biased region" description="Basic residues" evidence="1">
    <location>
        <begin position="277"/>
        <end position="291"/>
    </location>
</feature>
<dbReference type="InterPro" id="IPR029058">
    <property type="entry name" value="AB_hydrolase_fold"/>
</dbReference>
<evidence type="ECO:0000256" key="1">
    <source>
        <dbReference type="SAM" id="MobiDB-lite"/>
    </source>
</evidence>
<dbReference type="PANTHER" id="PTHR33840">
    <property type="match status" value="1"/>
</dbReference>
<organism evidence="3 4">
    <name type="scientific">Diplodia intermedia</name>
    <dbReference type="NCBI Taxonomy" id="856260"/>
    <lineage>
        <taxon>Eukaryota</taxon>
        <taxon>Fungi</taxon>
        <taxon>Dikarya</taxon>
        <taxon>Ascomycota</taxon>
        <taxon>Pezizomycotina</taxon>
        <taxon>Dothideomycetes</taxon>
        <taxon>Dothideomycetes incertae sedis</taxon>
        <taxon>Botryosphaeriales</taxon>
        <taxon>Botryosphaeriaceae</taxon>
        <taxon>Diplodia</taxon>
    </lineage>
</organism>
<dbReference type="Pfam" id="PF09994">
    <property type="entry name" value="T6SS_Tle1-like_cat"/>
    <property type="match status" value="1"/>
</dbReference>
<feature type="region of interest" description="Disordered" evidence="1">
    <location>
        <begin position="486"/>
        <end position="515"/>
    </location>
</feature>
<gene>
    <name evidence="3" type="ORF">SLS58_007041</name>
</gene>
<dbReference type="SUPFAM" id="SSF53474">
    <property type="entry name" value="alpha/beta-Hydrolases"/>
    <property type="match status" value="1"/>
</dbReference>
<accession>A0ABR3TLI3</accession>
<comment type="caution">
    <text evidence="3">The sequence shown here is derived from an EMBL/GenBank/DDBJ whole genome shotgun (WGS) entry which is preliminary data.</text>
</comment>
<evidence type="ECO:0000313" key="3">
    <source>
        <dbReference type="EMBL" id="KAL1640368.1"/>
    </source>
</evidence>
<reference evidence="3 4" key="1">
    <citation type="journal article" date="2023" name="Plant Dis.">
        <title>First Report of Diplodia intermedia Causing Canker and Dieback Diseases on Apple Trees in Canada.</title>
        <authorList>
            <person name="Ellouze W."/>
            <person name="Ilyukhin E."/>
            <person name="Sulman M."/>
            <person name="Ali S."/>
        </authorList>
    </citation>
    <scope>NUCLEOTIDE SEQUENCE [LARGE SCALE GENOMIC DNA]</scope>
    <source>
        <strain evidence="3 4">M45-28</strain>
    </source>
</reference>
<dbReference type="Proteomes" id="UP001521184">
    <property type="component" value="Unassembled WGS sequence"/>
</dbReference>
<dbReference type="PANTHER" id="PTHR33840:SF2">
    <property type="entry name" value="TLE1 PHOSPHOLIPASE DOMAIN-CONTAINING PROTEIN"/>
    <property type="match status" value="1"/>
</dbReference>
<dbReference type="InterPro" id="IPR018712">
    <property type="entry name" value="Tle1-like_cat"/>
</dbReference>
<keyword evidence="4" id="KW-1185">Reference proteome</keyword>
<name>A0ABR3TLI3_9PEZI</name>
<feature type="compositionally biased region" description="Polar residues" evidence="1">
    <location>
        <begin position="490"/>
        <end position="511"/>
    </location>
</feature>
<feature type="compositionally biased region" description="Basic and acidic residues" evidence="1">
    <location>
        <begin position="292"/>
        <end position="316"/>
    </location>
</feature>
<sequence length="647" mass="73450">MAPDKEDERIRLLGDGNAKDEKAHQPANALYDPAPSRKRTFVLCFDGTGNKFQGTDADSNILKIFRMLDRRDGSQFHYYQPGIGTYVTTGSLSHTSRWQRFSSWYAKTKDSAIGTSFAEHVMGGYKFLMRYYLPGDEIYFFGFSRGAYIARFLAEMLDHVGLLTAGNEEMARFAWKTFQKWQTRTERNEEEREEKKRLRDYMCAFRETFSRPVRRIRFLGLFDTVNSVPAFEGPWMQRSKFPYTARSTSKVIRHAVAIDERRAKFRQDLISEVKTRTQPKHQHLPYRGHHMPKVDDNRRDSEPDATHAGQERRNQFNRDLQVPRAFRDSSEISGLRSLSPGFSSSQQRRGNWSNFSSVSRVSSTVQHMGGYDSDEAEQDIQEVWFAGCHADIGGGWGLEEGEDASLSHVPLVWMVREAQRAGLQFDENKLRALHCCPSEEEEYIDLPTHVDSIEHQTTAGAAPPEIQISAATPPLDGRSHSYIGPLPKLNSGTAATTNGDQAPQGAKSGTEQQEHPTRFHALIHSSATAGKIHDVLCFNNGASHLSVFSWNCMEWIPFRRMDLTKDGSWRSIAWPLPKGEVRDVPHDVAVHHTVLRRMQHDKDYRPGNLIIGGGGRGVRKAPEHVGMGKWKVLREEGDAIGEVWVRA</sequence>
<protein>
    <recommendedName>
        <fullName evidence="2">T6SS Phospholipase effector Tle1-like catalytic domain-containing protein</fullName>
    </recommendedName>
</protein>
<feature type="region of interest" description="Disordered" evidence="1">
    <location>
        <begin position="272"/>
        <end position="323"/>
    </location>
</feature>
<proteinExistence type="predicted"/>
<dbReference type="EMBL" id="JAKEKT020000051">
    <property type="protein sequence ID" value="KAL1640368.1"/>
    <property type="molecule type" value="Genomic_DNA"/>
</dbReference>
<evidence type="ECO:0000313" key="4">
    <source>
        <dbReference type="Proteomes" id="UP001521184"/>
    </source>
</evidence>
<evidence type="ECO:0000259" key="2">
    <source>
        <dbReference type="Pfam" id="PF09994"/>
    </source>
</evidence>
<feature type="domain" description="T6SS Phospholipase effector Tle1-like catalytic" evidence="2">
    <location>
        <begin position="39"/>
        <end position="417"/>
    </location>
</feature>